<sequence>MVDKSEKFSWLVRVGFAARGLTYILLGYIALGTRGDAKGGGSAVYDYIQDVPFGTPILWAMTFGLLAYVAFRLMCAISDLQHRGSDTSGVLKRVGDAASAVAHLFLAYACYQFATGEKQSSAGDGGGEEMAGSILQMELGWIVIAAVGLGFLVGAFMQAKTAWSAHFMHRISARAPQVTKAIGRAGHAARAVVFLLIGWSMLDGAWAERGDRIQGLGEAILSLRDMGTIYTLVAIGLIMFGIFSLFTAKYRIIPDFGPEGLKPHFRS</sequence>
<dbReference type="Pfam" id="PF06724">
    <property type="entry name" value="DUF1206"/>
    <property type="match status" value="3"/>
</dbReference>
<dbReference type="Proteomes" id="UP000448199">
    <property type="component" value="Unassembled WGS sequence"/>
</dbReference>
<feature type="transmembrane region" description="Helical" evidence="1">
    <location>
        <begin position="227"/>
        <end position="246"/>
    </location>
</feature>
<feature type="domain" description="DUF1206" evidence="2">
    <location>
        <begin position="185"/>
        <end position="251"/>
    </location>
</feature>
<dbReference type="InterPro" id="IPR009597">
    <property type="entry name" value="DUF1206"/>
</dbReference>
<keyword evidence="1" id="KW-0812">Transmembrane</keyword>
<feature type="domain" description="DUF1206" evidence="2">
    <location>
        <begin position="95"/>
        <end position="163"/>
    </location>
</feature>
<feature type="transmembrane region" description="Helical" evidence="1">
    <location>
        <begin position="51"/>
        <end position="73"/>
    </location>
</feature>
<evidence type="ECO:0000259" key="2">
    <source>
        <dbReference type="Pfam" id="PF06724"/>
    </source>
</evidence>
<evidence type="ECO:0000256" key="1">
    <source>
        <dbReference type="SAM" id="Phobius"/>
    </source>
</evidence>
<proteinExistence type="predicted"/>
<comment type="caution">
    <text evidence="3">The sequence shown here is derived from an EMBL/GenBank/DDBJ whole genome shotgun (WGS) entry which is preliminary data.</text>
</comment>
<keyword evidence="4" id="KW-1185">Reference proteome</keyword>
<reference evidence="3 4" key="1">
    <citation type="submission" date="2019-12" db="EMBL/GenBank/DDBJ databases">
        <title>Genomic-based taxomic classification of the family Erythrobacteraceae.</title>
        <authorList>
            <person name="Xu L."/>
        </authorList>
    </citation>
    <scope>NUCLEOTIDE SEQUENCE [LARGE SCALE GENOMIC DNA]</scope>
    <source>
        <strain evidence="3 4">DSM 17792</strain>
    </source>
</reference>
<dbReference type="RefSeq" id="WP_160727973.1">
    <property type="nucleotide sequence ID" value="NZ_WTYC01000004.1"/>
</dbReference>
<protein>
    <submittedName>
        <fullName evidence="3">DUF1206 domain-containing protein</fullName>
    </submittedName>
</protein>
<feature type="domain" description="DUF1206" evidence="2">
    <location>
        <begin position="14"/>
        <end position="77"/>
    </location>
</feature>
<organism evidence="3 4">
    <name type="scientific">Qipengyuania vulgaris</name>
    <dbReference type="NCBI Taxonomy" id="291985"/>
    <lineage>
        <taxon>Bacteria</taxon>
        <taxon>Pseudomonadati</taxon>
        <taxon>Pseudomonadota</taxon>
        <taxon>Alphaproteobacteria</taxon>
        <taxon>Sphingomonadales</taxon>
        <taxon>Erythrobacteraceae</taxon>
        <taxon>Qipengyuania</taxon>
    </lineage>
</organism>
<dbReference type="OrthoDB" id="5702018at2"/>
<dbReference type="AlphaFoldDB" id="A0A844XT73"/>
<keyword evidence="1" id="KW-1133">Transmembrane helix</keyword>
<accession>A0A844XT73</accession>
<evidence type="ECO:0000313" key="3">
    <source>
        <dbReference type="EMBL" id="MXO48417.1"/>
    </source>
</evidence>
<name>A0A844XT73_9SPHN</name>
<gene>
    <name evidence="3" type="ORF">GRI69_09125</name>
</gene>
<evidence type="ECO:0000313" key="4">
    <source>
        <dbReference type="Proteomes" id="UP000448199"/>
    </source>
</evidence>
<keyword evidence="1" id="KW-0472">Membrane</keyword>
<feature type="transmembrane region" description="Helical" evidence="1">
    <location>
        <begin position="134"/>
        <end position="157"/>
    </location>
</feature>
<dbReference type="EMBL" id="WTYC01000004">
    <property type="protein sequence ID" value="MXO48417.1"/>
    <property type="molecule type" value="Genomic_DNA"/>
</dbReference>
<feature type="transmembrane region" description="Helical" evidence="1">
    <location>
        <begin position="12"/>
        <end position="31"/>
    </location>
</feature>